<evidence type="ECO:0000256" key="1">
    <source>
        <dbReference type="SAM" id="MobiDB-lite"/>
    </source>
</evidence>
<reference evidence="2 3" key="1">
    <citation type="submission" date="2019-04" db="EMBL/GenBank/DDBJ databases">
        <title>An improved genome assembly and genetic linkage map for asparagus bean, Vigna unguiculata ssp. sesquipedialis.</title>
        <authorList>
            <person name="Xia Q."/>
            <person name="Zhang R."/>
            <person name="Dong Y."/>
        </authorList>
    </citation>
    <scope>NUCLEOTIDE SEQUENCE [LARGE SCALE GENOMIC DNA]</scope>
    <source>
        <tissue evidence="2">Leaf</tissue>
    </source>
</reference>
<evidence type="ECO:0008006" key="4">
    <source>
        <dbReference type="Google" id="ProtNLM"/>
    </source>
</evidence>
<organism evidence="2 3">
    <name type="scientific">Vigna unguiculata</name>
    <name type="common">Cowpea</name>
    <dbReference type="NCBI Taxonomy" id="3917"/>
    <lineage>
        <taxon>Eukaryota</taxon>
        <taxon>Viridiplantae</taxon>
        <taxon>Streptophyta</taxon>
        <taxon>Embryophyta</taxon>
        <taxon>Tracheophyta</taxon>
        <taxon>Spermatophyta</taxon>
        <taxon>Magnoliopsida</taxon>
        <taxon>eudicotyledons</taxon>
        <taxon>Gunneridae</taxon>
        <taxon>Pentapetalae</taxon>
        <taxon>rosids</taxon>
        <taxon>fabids</taxon>
        <taxon>Fabales</taxon>
        <taxon>Fabaceae</taxon>
        <taxon>Papilionoideae</taxon>
        <taxon>50 kb inversion clade</taxon>
        <taxon>NPAAA clade</taxon>
        <taxon>indigoferoid/millettioid clade</taxon>
        <taxon>Phaseoleae</taxon>
        <taxon>Vigna</taxon>
    </lineage>
</organism>
<gene>
    <name evidence="2" type="ORF">DEO72_LG6g2326</name>
</gene>
<dbReference type="EMBL" id="CP039350">
    <property type="protein sequence ID" value="QCD97615.1"/>
    <property type="molecule type" value="Genomic_DNA"/>
</dbReference>
<protein>
    <recommendedName>
        <fullName evidence="4">Armadillo-type fold</fullName>
    </recommendedName>
</protein>
<name>A0A4D6M8J9_VIGUN</name>
<dbReference type="Proteomes" id="UP000501690">
    <property type="component" value="Linkage Group LG6"/>
</dbReference>
<feature type="region of interest" description="Disordered" evidence="1">
    <location>
        <begin position="1"/>
        <end position="20"/>
    </location>
</feature>
<keyword evidence="3" id="KW-1185">Reference proteome</keyword>
<accession>A0A4D6M8J9</accession>
<sequence>MLLSPSRFSHLPIPRLPQPRFPHPVLLSLLADDSSSVREASMSSLKNIAALGSGHGWSFPSDGVRRSAFGLLTQKTSILLSWRSSLRLLPLS</sequence>
<dbReference type="AlphaFoldDB" id="A0A4D6M8J9"/>
<evidence type="ECO:0000313" key="3">
    <source>
        <dbReference type="Proteomes" id="UP000501690"/>
    </source>
</evidence>
<evidence type="ECO:0000313" key="2">
    <source>
        <dbReference type="EMBL" id="QCD97615.1"/>
    </source>
</evidence>
<proteinExistence type="predicted"/>